<gene>
    <name evidence="2" type="ORF">STRCI_008019</name>
</gene>
<dbReference type="PANTHER" id="PTHR12697">
    <property type="entry name" value="PBS LYASE HEAT-LIKE PROTEIN"/>
    <property type="match status" value="1"/>
</dbReference>
<evidence type="ECO:0000313" key="3">
    <source>
        <dbReference type="Proteomes" id="UP001164439"/>
    </source>
</evidence>
<name>A0ABY7KST6_9ACTN</name>
<protein>
    <submittedName>
        <fullName evidence="2">HEAT repeat domain-containing protein</fullName>
    </submittedName>
</protein>
<dbReference type="InterPro" id="IPR011989">
    <property type="entry name" value="ARM-like"/>
</dbReference>
<dbReference type="SMART" id="SM00567">
    <property type="entry name" value="EZ_HEAT"/>
    <property type="match status" value="5"/>
</dbReference>
<dbReference type="Proteomes" id="UP001164439">
    <property type="component" value="Chromosome"/>
</dbReference>
<reference evidence="2" key="1">
    <citation type="submission" date="2022-12" db="EMBL/GenBank/DDBJ databases">
        <authorList>
            <person name="Ruckert C."/>
            <person name="Busche T."/>
            <person name="Kalinowski J."/>
            <person name="Wittmann C."/>
        </authorList>
    </citation>
    <scope>NUCLEOTIDE SEQUENCE</scope>
    <source>
        <strain evidence="2">DSM 40467</strain>
    </source>
</reference>
<dbReference type="RefSeq" id="WP_269663926.1">
    <property type="nucleotide sequence ID" value="NZ_CP114413.1"/>
</dbReference>
<sequence>MDDARSASDLTVRLDELAAGLADPDCDVDALAEIEEQLIAARQRELVPYLEAHLTAAVEAGSWYARHVLARILAETAGRTSLAALLRAYARDLGDDQDSLATTLYVCAQEDPSSAREILVPCADDSDQDLRRAAIWLLGFVPEPADLSLLAHAAQDSDERIRTAAVGTLCSHGTSPAAVDLLLNLLDDPSAQVRICALGSLGFLQKPRTLRKIRLLANDDNPRVRAWVAIALGRFPVPERADLTTSAVLDRLSTDPDPYVREQAAKARRPEPRST</sequence>
<proteinExistence type="predicted"/>
<dbReference type="EMBL" id="CP114413">
    <property type="protein sequence ID" value="WAZ26442.1"/>
    <property type="molecule type" value="Genomic_DNA"/>
</dbReference>
<dbReference type="Pfam" id="PF13646">
    <property type="entry name" value="HEAT_2"/>
    <property type="match status" value="2"/>
</dbReference>
<accession>A0ABY7KST6</accession>
<organism evidence="2 3">
    <name type="scientific">Streptomyces cinnabarinus</name>
    <dbReference type="NCBI Taxonomy" id="67287"/>
    <lineage>
        <taxon>Bacteria</taxon>
        <taxon>Bacillati</taxon>
        <taxon>Actinomycetota</taxon>
        <taxon>Actinomycetes</taxon>
        <taxon>Kitasatosporales</taxon>
        <taxon>Streptomycetaceae</taxon>
        <taxon>Streptomyces</taxon>
    </lineage>
</organism>
<dbReference type="SUPFAM" id="SSF48371">
    <property type="entry name" value="ARM repeat"/>
    <property type="match status" value="1"/>
</dbReference>
<dbReference type="InterPro" id="IPR016024">
    <property type="entry name" value="ARM-type_fold"/>
</dbReference>
<dbReference type="InterPro" id="IPR004155">
    <property type="entry name" value="PBS_lyase_HEAT"/>
</dbReference>
<evidence type="ECO:0000256" key="1">
    <source>
        <dbReference type="SAM" id="MobiDB-lite"/>
    </source>
</evidence>
<dbReference type="PANTHER" id="PTHR12697:SF5">
    <property type="entry name" value="DEOXYHYPUSINE HYDROXYLASE"/>
    <property type="match status" value="1"/>
</dbReference>
<dbReference type="Gene3D" id="1.25.10.10">
    <property type="entry name" value="Leucine-rich Repeat Variant"/>
    <property type="match status" value="2"/>
</dbReference>
<keyword evidence="3" id="KW-1185">Reference proteome</keyword>
<feature type="region of interest" description="Disordered" evidence="1">
    <location>
        <begin position="254"/>
        <end position="275"/>
    </location>
</feature>
<evidence type="ECO:0000313" key="2">
    <source>
        <dbReference type="EMBL" id="WAZ26442.1"/>
    </source>
</evidence>